<keyword evidence="8" id="KW-0812">Transmembrane</keyword>
<feature type="domain" description="Cytochrome c" evidence="9">
    <location>
        <begin position="94"/>
        <end position="178"/>
    </location>
</feature>
<dbReference type="GO" id="GO:0009055">
    <property type="term" value="F:electron transfer activity"/>
    <property type="evidence" value="ECO:0007669"/>
    <property type="project" value="InterPro"/>
</dbReference>
<dbReference type="InterPro" id="IPR002323">
    <property type="entry name" value="Cyt_CIE"/>
</dbReference>
<dbReference type="Proteomes" id="UP000199648">
    <property type="component" value="Unassembled WGS sequence"/>
</dbReference>
<dbReference type="AlphaFoldDB" id="A0A1G5QSL8"/>
<keyword evidence="2 6" id="KW-0349">Heme</keyword>
<dbReference type="GO" id="GO:0020037">
    <property type="term" value="F:heme binding"/>
    <property type="evidence" value="ECO:0007669"/>
    <property type="project" value="InterPro"/>
</dbReference>
<feature type="compositionally biased region" description="Low complexity" evidence="7">
    <location>
        <begin position="64"/>
        <end position="86"/>
    </location>
</feature>
<feature type="region of interest" description="Disordered" evidence="7">
    <location>
        <begin position="58"/>
        <end position="97"/>
    </location>
</feature>
<protein>
    <submittedName>
        <fullName evidence="10">Cytochrome c5</fullName>
    </submittedName>
</protein>
<evidence type="ECO:0000256" key="4">
    <source>
        <dbReference type="ARBA" id="ARBA00022982"/>
    </source>
</evidence>
<dbReference type="EMBL" id="FMWD01000008">
    <property type="protein sequence ID" value="SCZ64666.1"/>
    <property type="molecule type" value="Genomic_DNA"/>
</dbReference>
<reference evidence="10 11" key="1">
    <citation type="submission" date="2016-10" db="EMBL/GenBank/DDBJ databases">
        <authorList>
            <person name="de Groot N.N."/>
        </authorList>
    </citation>
    <scope>NUCLEOTIDE SEQUENCE [LARGE SCALE GENOMIC DNA]</scope>
    <source>
        <strain evidence="10 11">HLD2</strain>
    </source>
</reference>
<sequence length="179" mass="18457">MNRTNTHLGFSIMILVVVGVLVLLIARGMGPVLNPQNADMSEEAIAERIEPVAKLNTGEPIQPEAPEGAEAPEVAEAPEAAVASAEVADEAGADEGRSGEDVYNSACIACHAAGVAGAPKIGDPAAWGPRIEKGMDMLVQNAINGFNGETGVMPPRGTCGNCSDAELEKAVEYMVSESQ</sequence>
<evidence type="ECO:0000313" key="11">
    <source>
        <dbReference type="Proteomes" id="UP000199648"/>
    </source>
</evidence>
<dbReference type="RefSeq" id="WP_217631997.1">
    <property type="nucleotide sequence ID" value="NZ_FMWD01000008.1"/>
</dbReference>
<dbReference type="Gene3D" id="1.10.760.10">
    <property type="entry name" value="Cytochrome c-like domain"/>
    <property type="match status" value="1"/>
</dbReference>
<evidence type="ECO:0000256" key="6">
    <source>
        <dbReference type="PROSITE-ProRule" id="PRU00433"/>
    </source>
</evidence>
<dbReference type="PANTHER" id="PTHR40942:SF4">
    <property type="entry name" value="CYTOCHROME C5"/>
    <property type="match status" value="1"/>
</dbReference>
<evidence type="ECO:0000256" key="3">
    <source>
        <dbReference type="ARBA" id="ARBA00022723"/>
    </source>
</evidence>
<dbReference type="GO" id="GO:0005506">
    <property type="term" value="F:iron ion binding"/>
    <property type="evidence" value="ECO:0007669"/>
    <property type="project" value="InterPro"/>
</dbReference>
<proteinExistence type="predicted"/>
<gene>
    <name evidence="10" type="ORF">SAMN03097708_02686</name>
</gene>
<accession>A0A1G5QSL8</accession>
<dbReference type="InterPro" id="IPR036909">
    <property type="entry name" value="Cyt_c-like_dom_sf"/>
</dbReference>
<organism evidence="10 11">
    <name type="scientific">Thiohalomonas denitrificans</name>
    <dbReference type="NCBI Taxonomy" id="415747"/>
    <lineage>
        <taxon>Bacteria</taxon>
        <taxon>Pseudomonadati</taxon>
        <taxon>Pseudomonadota</taxon>
        <taxon>Gammaproteobacteria</taxon>
        <taxon>Thiohalomonadales</taxon>
        <taxon>Thiohalomonadaceae</taxon>
        <taxon>Thiohalomonas</taxon>
    </lineage>
</organism>
<dbReference type="PANTHER" id="PTHR40942">
    <property type="match status" value="1"/>
</dbReference>
<dbReference type="PRINTS" id="PR00607">
    <property type="entry name" value="CYTCHROMECIE"/>
</dbReference>
<feature type="transmembrane region" description="Helical" evidence="8">
    <location>
        <begin position="6"/>
        <end position="26"/>
    </location>
</feature>
<evidence type="ECO:0000256" key="5">
    <source>
        <dbReference type="ARBA" id="ARBA00023004"/>
    </source>
</evidence>
<dbReference type="PROSITE" id="PS51007">
    <property type="entry name" value="CYTC"/>
    <property type="match status" value="1"/>
</dbReference>
<keyword evidence="8" id="KW-0472">Membrane</keyword>
<evidence type="ECO:0000256" key="1">
    <source>
        <dbReference type="ARBA" id="ARBA00022448"/>
    </source>
</evidence>
<evidence type="ECO:0000256" key="7">
    <source>
        <dbReference type="SAM" id="MobiDB-lite"/>
    </source>
</evidence>
<keyword evidence="4" id="KW-0249">Electron transport</keyword>
<keyword evidence="8" id="KW-1133">Transmembrane helix</keyword>
<keyword evidence="5 6" id="KW-0408">Iron</keyword>
<dbReference type="SUPFAM" id="SSF46626">
    <property type="entry name" value="Cytochrome c"/>
    <property type="match status" value="1"/>
</dbReference>
<name>A0A1G5QSL8_9GAMM</name>
<evidence type="ECO:0000256" key="2">
    <source>
        <dbReference type="ARBA" id="ARBA00022617"/>
    </source>
</evidence>
<evidence type="ECO:0000313" key="10">
    <source>
        <dbReference type="EMBL" id="SCZ64666.1"/>
    </source>
</evidence>
<dbReference type="InterPro" id="IPR009056">
    <property type="entry name" value="Cyt_c-like_dom"/>
</dbReference>
<keyword evidence="11" id="KW-1185">Reference proteome</keyword>
<evidence type="ECO:0000259" key="9">
    <source>
        <dbReference type="PROSITE" id="PS51007"/>
    </source>
</evidence>
<dbReference type="Pfam" id="PF13442">
    <property type="entry name" value="Cytochrome_CBB3"/>
    <property type="match status" value="1"/>
</dbReference>
<evidence type="ECO:0000256" key="8">
    <source>
        <dbReference type="SAM" id="Phobius"/>
    </source>
</evidence>
<dbReference type="STRING" id="415747.SAMN03097708_02686"/>
<keyword evidence="1" id="KW-0813">Transport</keyword>
<keyword evidence="3 6" id="KW-0479">Metal-binding</keyword>